<keyword evidence="1" id="KW-1133">Transmembrane helix</keyword>
<dbReference type="EMBL" id="WIGM01000627">
    <property type="protein sequence ID" value="KAF6818833.1"/>
    <property type="molecule type" value="Genomic_DNA"/>
</dbReference>
<sequence length="87" mass="9878">MAGAITGSTKDAWEMSKRRRLCLTEGVCTIGFVVGINFVFVPESTGEVTLDERQPPKTALVDRRTYLEHEWYIKNFRGLAKSDRKAK</sequence>
<name>A0A8H6JTQ5_9PEZI</name>
<feature type="transmembrane region" description="Helical" evidence="1">
    <location>
        <begin position="21"/>
        <end position="41"/>
    </location>
</feature>
<reference evidence="2" key="1">
    <citation type="journal article" date="2020" name="Phytopathology">
        <title>Genome Sequence Resources of Colletotrichum truncatum, C. plurivorum, C. musicola, and C. sojae: Four Species Pathogenic to Soybean (Glycine max).</title>
        <authorList>
            <person name="Rogerio F."/>
            <person name="Boufleur T.R."/>
            <person name="Ciampi-Guillardi M."/>
            <person name="Sukno S.A."/>
            <person name="Thon M.R."/>
            <person name="Massola Junior N.S."/>
            <person name="Baroncelli R."/>
        </authorList>
    </citation>
    <scope>NUCLEOTIDE SEQUENCE</scope>
    <source>
        <strain evidence="2">LFN0074</strain>
    </source>
</reference>
<keyword evidence="1" id="KW-0472">Membrane</keyword>
<protein>
    <submittedName>
        <fullName evidence="2">Vitamin H transporter</fullName>
    </submittedName>
</protein>
<dbReference type="Proteomes" id="UP000639643">
    <property type="component" value="Unassembled WGS sequence"/>
</dbReference>
<evidence type="ECO:0000256" key="1">
    <source>
        <dbReference type="SAM" id="Phobius"/>
    </source>
</evidence>
<dbReference type="AlphaFoldDB" id="A0A8H6JTQ5"/>
<comment type="caution">
    <text evidence="2">The sequence shown here is derived from an EMBL/GenBank/DDBJ whole genome shotgun (WGS) entry which is preliminary data.</text>
</comment>
<accession>A0A8H6JTQ5</accession>
<organism evidence="2 3">
    <name type="scientific">Colletotrichum musicola</name>
    <dbReference type="NCBI Taxonomy" id="2175873"/>
    <lineage>
        <taxon>Eukaryota</taxon>
        <taxon>Fungi</taxon>
        <taxon>Dikarya</taxon>
        <taxon>Ascomycota</taxon>
        <taxon>Pezizomycotina</taxon>
        <taxon>Sordariomycetes</taxon>
        <taxon>Hypocreomycetidae</taxon>
        <taxon>Glomerellales</taxon>
        <taxon>Glomerellaceae</taxon>
        <taxon>Colletotrichum</taxon>
        <taxon>Colletotrichum orchidearum species complex</taxon>
    </lineage>
</organism>
<gene>
    <name evidence="2" type="ORF">CMUS01_11845</name>
</gene>
<evidence type="ECO:0000313" key="3">
    <source>
        <dbReference type="Proteomes" id="UP000639643"/>
    </source>
</evidence>
<keyword evidence="1" id="KW-0812">Transmembrane</keyword>
<keyword evidence="3" id="KW-1185">Reference proteome</keyword>
<evidence type="ECO:0000313" key="2">
    <source>
        <dbReference type="EMBL" id="KAF6818833.1"/>
    </source>
</evidence>
<proteinExistence type="predicted"/>